<dbReference type="CDD" id="cd01895">
    <property type="entry name" value="EngA2"/>
    <property type="match status" value="1"/>
</dbReference>
<accession>A0A0B2ABG8</accession>
<feature type="binding site" evidence="9">
    <location>
        <begin position="73"/>
        <end position="80"/>
    </location>
    <ligand>
        <name>GTP</name>
        <dbReference type="ChEBI" id="CHEBI:37565"/>
        <label>1</label>
    </ligand>
</feature>
<dbReference type="EMBL" id="JTDK01000005">
    <property type="protein sequence ID" value="KHK99118.1"/>
    <property type="molecule type" value="Genomic_DNA"/>
</dbReference>
<feature type="binding site" evidence="9">
    <location>
        <begin position="182"/>
        <end position="185"/>
    </location>
    <ligand>
        <name>GTP</name>
        <dbReference type="ChEBI" id="CHEBI:37565"/>
        <label>1</label>
    </ligand>
</feature>
<feature type="domain" description="EngA-type G" evidence="12">
    <location>
        <begin position="67"/>
        <end position="230"/>
    </location>
</feature>
<evidence type="ECO:0000256" key="3">
    <source>
        <dbReference type="ARBA" id="ARBA00022517"/>
    </source>
</evidence>
<evidence type="ECO:0000256" key="4">
    <source>
        <dbReference type="ARBA" id="ARBA00022737"/>
    </source>
</evidence>
<feature type="binding site" evidence="9">
    <location>
        <begin position="359"/>
        <end position="362"/>
    </location>
    <ligand>
        <name>GTP</name>
        <dbReference type="ChEBI" id="CHEBI:37565"/>
        <label>2</label>
    </ligand>
</feature>
<evidence type="ECO:0000256" key="1">
    <source>
        <dbReference type="ARBA" id="ARBA00008279"/>
    </source>
</evidence>
<dbReference type="Gene3D" id="3.40.50.300">
    <property type="entry name" value="P-loop containing nucleotide triphosphate hydrolases"/>
    <property type="match status" value="2"/>
</dbReference>
<dbReference type="PROSITE" id="PS51712">
    <property type="entry name" value="G_ENGA"/>
    <property type="match status" value="2"/>
</dbReference>
<keyword evidence="5 9" id="KW-0547">Nucleotide-binding</keyword>
<comment type="subunit">
    <text evidence="9">Associates with the 50S ribosomal subunit.</text>
</comment>
<evidence type="ECO:0000256" key="8">
    <source>
        <dbReference type="ARBA" id="ARBA00053470"/>
    </source>
</evidence>
<protein>
    <recommendedName>
        <fullName evidence="2 9">GTPase Der</fullName>
    </recommendedName>
    <alternativeName>
        <fullName evidence="7 9">GTP-binding protein EngA</fullName>
    </alternativeName>
</protein>
<comment type="function">
    <text evidence="8 9 11">GTPase that plays an essential role in the late steps of ribosome biogenesis.</text>
</comment>
<dbReference type="GO" id="GO:0005525">
    <property type="term" value="F:GTP binding"/>
    <property type="evidence" value="ECO:0007669"/>
    <property type="project" value="UniProtKB-UniRule"/>
</dbReference>
<dbReference type="PIRSF" id="PIRSF006485">
    <property type="entry name" value="GTP-binding_EngA"/>
    <property type="match status" value="1"/>
</dbReference>
<feature type="binding site" evidence="9">
    <location>
        <begin position="247"/>
        <end position="254"/>
    </location>
    <ligand>
        <name>GTP</name>
        <dbReference type="ChEBI" id="CHEBI:37565"/>
        <label>2</label>
    </ligand>
</feature>
<feature type="binding site" evidence="9">
    <location>
        <begin position="120"/>
        <end position="124"/>
    </location>
    <ligand>
        <name>GTP</name>
        <dbReference type="ChEBI" id="CHEBI:37565"/>
        <label>1</label>
    </ligand>
</feature>
<evidence type="ECO:0000256" key="9">
    <source>
        <dbReference type="HAMAP-Rule" id="MF_00195"/>
    </source>
</evidence>
<comment type="similarity">
    <text evidence="1 9 10 11">Belongs to the TRAFAC class TrmE-Era-EngA-EngB-Septin-like GTPase superfamily. EngA (Der) GTPase family.</text>
</comment>
<dbReference type="AlphaFoldDB" id="A0A0B2ABG8"/>
<evidence type="ECO:0000256" key="5">
    <source>
        <dbReference type="ARBA" id="ARBA00022741"/>
    </source>
</evidence>
<dbReference type="STRING" id="1348253.LK09_03615"/>
<dbReference type="InterPro" id="IPR016484">
    <property type="entry name" value="GTPase_Der"/>
</dbReference>
<dbReference type="Pfam" id="PF01926">
    <property type="entry name" value="MMR_HSR1"/>
    <property type="match status" value="2"/>
</dbReference>
<dbReference type="FunFam" id="3.40.50.300:FF:000057">
    <property type="entry name" value="GTPase Der"/>
    <property type="match status" value="1"/>
</dbReference>
<dbReference type="InterPro" id="IPR027417">
    <property type="entry name" value="P-loop_NTPase"/>
</dbReference>
<dbReference type="GO" id="GO:0043022">
    <property type="term" value="F:ribosome binding"/>
    <property type="evidence" value="ECO:0007669"/>
    <property type="project" value="TreeGrafter"/>
</dbReference>
<comment type="caution">
    <text evidence="13">The sequence shown here is derived from an EMBL/GenBank/DDBJ whole genome shotgun (WGS) entry which is preliminary data.</text>
</comment>
<dbReference type="PRINTS" id="PR00326">
    <property type="entry name" value="GTP1OBG"/>
</dbReference>
<name>A0A0B2ABG8_9MICO</name>
<dbReference type="HAMAP" id="MF_00195">
    <property type="entry name" value="GTPase_Der"/>
    <property type="match status" value="1"/>
</dbReference>
<evidence type="ECO:0000313" key="13">
    <source>
        <dbReference type="EMBL" id="KHK99118.1"/>
    </source>
</evidence>
<evidence type="ECO:0000256" key="2">
    <source>
        <dbReference type="ARBA" id="ARBA00020953"/>
    </source>
</evidence>
<evidence type="ECO:0000256" key="6">
    <source>
        <dbReference type="ARBA" id="ARBA00023134"/>
    </source>
</evidence>
<gene>
    <name evidence="9" type="primary">der</name>
    <name evidence="13" type="ORF">LK09_03615</name>
</gene>
<dbReference type="FunFam" id="3.30.300.20:FF:000004">
    <property type="entry name" value="GTPase Der"/>
    <property type="match status" value="1"/>
</dbReference>
<reference evidence="13 14" key="1">
    <citation type="submission" date="2014-11" db="EMBL/GenBank/DDBJ databases">
        <title>Genome sequence of Microbacterium mangrovi MUSC 115(T).</title>
        <authorList>
            <person name="Lee L.-H."/>
        </authorList>
    </citation>
    <scope>NUCLEOTIDE SEQUENCE [LARGE SCALE GENOMIC DNA]</scope>
    <source>
        <strain evidence="13 14">MUSC 115</strain>
    </source>
</reference>
<dbReference type="NCBIfam" id="TIGR03594">
    <property type="entry name" value="GTPase_EngA"/>
    <property type="match status" value="1"/>
</dbReference>
<dbReference type="PANTHER" id="PTHR43834:SF6">
    <property type="entry name" value="GTPASE DER"/>
    <property type="match status" value="1"/>
</dbReference>
<keyword evidence="14" id="KW-1185">Reference proteome</keyword>
<dbReference type="InterPro" id="IPR015946">
    <property type="entry name" value="KH_dom-like_a/b"/>
</dbReference>
<dbReference type="RefSeq" id="WP_039396115.1">
    <property type="nucleotide sequence ID" value="NZ_JTDK01000005.1"/>
</dbReference>
<dbReference type="FunFam" id="3.40.50.300:FF:000040">
    <property type="entry name" value="GTPase Der"/>
    <property type="match status" value="1"/>
</dbReference>
<evidence type="ECO:0000256" key="10">
    <source>
        <dbReference type="PROSITE-ProRule" id="PRU01049"/>
    </source>
</evidence>
<evidence type="ECO:0000313" key="14">
    <source>
        <dbReference type="Proteomes" id="UP000031030"/>
    </source>
</evidence>
<feature type="domain" description="EngA-type G" evidence="12">
    <location>
        <begin position="241"/>
        <end position="420"/>
    </location>
</feature>
<dbReference type="PANTHER" id="PTHR43834">
    <property type="entry name" value="GTPASE DER"/>
    <property type="match status" value="1"/>
</dbReference>
<feature type="binding site" evidence="9">
    <location>
        <begin position="294"/>
        <end position="298"/>
    </location>
    <ligand>
        <name>GTP</name>
        <dbReference type="ChEBI" id="CHEBI:37565"/>
        <label>2</label>
    </ligand>
</feature>
<dbReference type="Pfam" id="PF14714">
    <property type="entry name" value="KH_dom-like"/>
    <property type="match status" value="1"/>
</dbReference>
<dbReference type="SUPFAM" id="SSF52540">
    <property type="entry name" value="P-loop containing nucleoside triphosphate hydrolases"/>
    <property type="match status" value="2"/>
</dbReference>
<keyword evidence="3 9" id="KW-0690">Ribosome biogenesis</keyword>
<organism evidence="13 14">
    <name type="scientific">Microbacterium mangrovi</name>
    <dbReference type="NCBI Taxonomy" id="1348253"/>
    <lineage>
        <taxon>Bacteria</taxon>
        <taxon>Bacillati</taxon>
        <taxon>Actinomycetota</taxon>
        <taxon>Actinomycetes</taxon>
        <taxon>Micrococcales</taxon>
        <taxon>Microbacteriaceae</taxon>
        <taxon>Microbacterium</taxon>
    </lineage>
</organism>
<dbReference type="NCBIfam" id="TIGR00231">
    <property type="entry name" value="small_GTP"/>
    <property type="match status" value="2"/>
</dbReference>
<dbReference type="NCBIfam" id="NF002828">
    <property type="entry name" value="PRK03003.1"/>
    <property type="match status" value="1"/>
</dbReference>
<keyword evidence="6 9" id="KW-0342">GTP-binding</keyword>
<dbReference type="InterPro" id="IPR005225">
    <property type="entry name" value="Small_GTP-bd"/>
</dbReference>
<sequence length="507" mass="56317">MSAEDEYEGAPDHLVERLAEIDDTLAEQRAETLRASLADYELDDDDAAVLEGLGFGQDGIEFFPALPVVAIVGRPNVGKSALVNRILGRREAVVEDTPGVTRDRVSYKAEWMDRRFTLVDTGGWEPDAKGIDASVAAQAEIAIELCDVVLFVVDAMVGATSTDEHVVRLLRKTRKPVFLVANKIDDARQEPEAAGLWNLGLGEPHPVSAIHGRGVADLLDEVVKSLPEVSAVAKNEIGGPRRVAILGRPNVGKSSLLNKAAGEERVVVNDLAGTTRDPVDEIVELGGRMWRFVDTAGIRRRVHLQQGADFYASLRTSAALEKAEVAVVVLDVSEPISEQDVRIIDMVLESGRALVIAYNKWDRLFDDDMENQDRRRYLEREIEQDLAHVAWAPRVNISARTGRHLDKLVPALETALDSWDTRIPTGKFNAFLSELVAEHPHPLRGGKQPRILFGTQAGTRPPTFVLFTTGFLDPGYRRFIQRRLREIYGFEGSPIVINMRIRERRHR</sequence>
<dbReference type="SMART" id="SM00382">
    <property type="entry name" value="AAA"/>
    <property type="match status" value="2"/>
</dbReference>
<evidence type="ECO:0000256" key="7">
    <source>
        <dbReference type="ARBA" id="ARBA00032345"/>
    </source>
</evidence>
<dbReference type="Proteomes" id="UP000031030">
    <property type="component" value="Unassembled WGS sequence"/>
</dbReference>
<dbReference type="InterPro" id="IPR031166">
    <property type="entry name" value="G_ENGA"/>
</dbReference>
<dbReference type="InterPro" id="IPR006073">
    <property type="entry name" value="GTP-bd"/>
</dbReference>
<dbReference type="Gene3D" id="3.30.300.20">
    <property type="match status" value="1"/>
</dbReference>
<dbReference type="InterPro" id="IPR003593">
    <property type="entry name" value="AAA+_ATPase"/>
</dbReference>
<dbReference type="GO" id="GO:0042254">
    <property type="term" value="P:ribosome biogenesis"/>
    <property type="evidence" value="ECO:0007669"/>
    <property type="project" value="UniProtKB-KW"/>
</dbReference>
<evidence type="ECO:0000259" key="12">
    <source>
        <dbReference type="PROSITE" id="PS51712"/>
    </source>
</evidence>
<dbReference type="InterPro" id="IPR032859">
    <property type="entry name" value="KH_dom-like"/>
</dbReference>
<dbReference type="OrthoDB" id="9805918at2"/>
<keyword evidence="4 11" id="KW-0677">Repeat</keyword>
<proteinExistence type="inferred from homology"/>
<dbReference type="CDD" id="cd01894">
    <property type="entry name" value="EngA1"/>
    <property type="match status" value="1"/>
</dbReference>
<evidence type="ECO:0000256" key="11">
    <source>
        <dbReference type="RuleBase" id="RU004481"/>
    </source>
</evidence>